<evidence type="ECO:0000259" key="1">
    <source>
        <dbReference type="PROSITE" id="PS50234"/>
    </source>
</evidence>
<dbReference type="InterPro" id="IPR036465">
    <property type="entry name" value="vWFA_dom_sf"/>
</dbReference>
<reference evidence="2 3" key="1">
    <citation type="submission" date="2017-03" db="EMBL/GenBank/DDBJ databases">
        <title>Complete genome sequence of Candidatus 'Thiodictyon syntrophicum' sp. nov. strain Cad16T, a photolithoautotroph purple sulfur bacterium isolated from an alpine meromictic lake.</title>
        <authorList>
            <person name="Luedin S.M."/>
            <person name="Pothier J.F."/>
            <person name="Danza F."/>
            <person name="Storelli N."/>
            <person name="Wittwer M."/>
            <person name="Tonolla M."/>
        </authorList>
    </citation>
    <scope>NUCLEOTIDE SEQUENCE [LARGE SCALE GENOMIC DNA]</scope>
    <source>
        <strain evidence="2 3">Cad16T</strain>
    </source>
</reference>
<dbReference type="InterPro" id="IPR011392">
    <property type="entry name" value="Tellurite-R_TerY"/>
</dbReference>
<dbReference type="KEGG" id="tsy:THSYN_19325"/>
<dbReference type="Proteomes" id="UP000232638">
    <property type="component" value="Chromosome"/>
</dbReference>
<dbReference type="PROSITE" id="PS50234">
    <property type="entry name" value="VWFA"/>
    <property type="match status" value="1"/>
</dbReference>
<dbReference type="PIRSF" id="PIRSF020634">
    <property type="entry name" value="TerY_vWA"/>
    <property type="match status" value="1"/>
</dbReference>
<dbReference type="Pfam" id="PF00092">
    <property type="entry name" value="VWA"/>
    <property type="match status" value="1"/>
</dbReference>
<organism evidence="2 3">
    <name type="scientific">Candidatus Thiodictyon syntrophicum</name>
    <dbReference type="NCBI Taxonomy" id="1166950"/>
    <lineage>
        <taxon>Bacteria</taxon>
        <taxon>Pseudomonadati</taxon>
        <taxon>Pseudomonadota</taxon>
        <taxon>Gammaproteobacteria</taxon>
        <taxon>Chromatiales</taxon>
        <taxon>Chromatiaceae</taxon>
        <taxon>Thiodictyon</taxon>
    </lineage>
</organism>
<proteinExistence type="predicted"/>
<accession>A0A2K8UBB1</accession>
<dbReference type="EMBL" id="CP020370">
    <property type="protein sequence ID" value="AUB82880.1"/>
    <property type="molecule type" value="Genomic_DNA"/>
</dbReference>
<dbReference type="SUPFAM" id="SSF53300">
    <property type="entry name" value="vWA-like"/>
    <property type="match status" value="1"/>
</dbReference>
<dbReference type="Gene3D" id="3.40.50.410">
    <property type="entry name" value="von Willebrand factor, type A domain"/>
    <property type="match status" value="1"/>
</dbReference>
<protein>
    <recommendedName>
        <fullName evidence="1">VWFA domain-containing protein</fullName>
    </recommendedName>
</protein>
<dbReference type="RefSeq" id="WP_100920585.1">
    <property type="nucleotide sequence ID" value="NZ_CP020370.1"/>
</dbReference>
<dbReference type="SMART" id="SM00327">
    <property type="entry name" value="VWA"/>
    <property type="match status" value="1"/>
</dbReference>
<evidence type="ECO:0000313" key="2">
    <source>
        <dbReference type="EMBL" id="AUB82880.1"/>
    </source>
</evidence>
<sequence>MSTDFDAAEFDTSNPEPRCPCVLLLDTSGSMNGARITALNQGLASFRMDLEQDELALLRVEIAIVSFGGRAELVQDFVTANQFEPPLLSVGGQTPMGGGINLALDLIEQRKLSYKTNGIPFFRPWVFLITDGEPTDGDLWQEAARRVQAAEAAKKVAFFAVGVGGANLDILAQLGPRQPLMLNGLKFREMFQWLSTSMRSVSHAELDTEVPLQAPIGWASA</sequence>
<dbReference type="OrthoDB" id="9806395at2"/>
<dbReference type="AlphaFoldDB" id="A0A2K8UBB1"/>
<dbReference type="InterPro" id="IPR002035">
    <property type="entry name" value="VWF_A"/>
</dbReference>
<name>A0A2K8UBB1_9GAMM</name>
<gene>
    <name evidence="2" type="ORF">THSYN_19325</name>
</gene>
<evidence type="ECO:0000313" key="3">
    <source>
        <dbReference type="Proteomes" id="UP000232638"/>
    </source>
</evidence>
<keyword evidence="3" id="KW-1185">Reference proteome</keyword>
<feature type="domain" description="VWFA" evidence="1">
    <location>
        <begin position="20"/>
        <end position="174"/>
    </location>
</feature>